<dbReference type="Gene3D" id="3.40.50.300">
    <property type="entry name" value="P-loop containing nucleotide triphosphate hydrolases"/>
    <property type="match status" value="2"/>
</dbReference>
<comment type="caution">
    <text evidence="6">The sequence shown here is derived from an EMBL/GenBank/DDBJ whole genome shotgun (WGS) entry which is preliminary data.</text>
</comment>
<feature type="domain" description="Helicase C-terminal" evidence="5">
    <location>
        <begin position="902"/>
        <end position="1046"/>
    </location>
</feature>
<dbReference type="PANTHER" id="PTHR47962:SF5">
    <property type="entry name" value="ATP-DEPENDENT HELICASE LHR-RELATED"/>
    <property type="match status" value="1"/>
</dbReference>
<dbReference type="GO" id="GO:0005524">
    <property type="term" value="F:ATP binding"/>
    <property type="evidence" value="ECO:0007669"/>
    <property type="project" value="UniProtKB-KW"/>
</dbReference>
<dbReference type="InterPro" id="IPR001650">
    <property type="entry name" value="Helicase_C-like"/>
</dbReference>
<feature type="coiled-coil region" evidence="3">
    <location>
        <begin position="1080"/>
        <end position="1107"/>
    </location>
</feature>
<dbReference type="Gene3D" id="3.40.960.10">
    <property type="entry name" value="VSR Endonuclease"/>
    <property type="match status" value="1"/>
</dbReference>
<dbReference type="SMART" id="SM00487">
    <property type="entry name" value="DEXDc"/>
    <property type="match status" value="1"/>
</dbReference>
<dbReference type="PROSITE" id="PS51194">
    <property type="entry name" value="HELICASE_CTER"/>
    <property type="match status" value="1"/>
</dbReference>
<dbReference type="InterPro" id="IPR018973">
    <property type="entry name" value="MZB"/>
</dbReference>
<protein>
    <submittedName>
        <fullName evidence="6">DEAD/DEAH box helicase</fullName>
    </submittedName>
</protein>
<evidence type="ECO:0000313" key="6">
    <source>
        <dbReference type="EMBL" id="HGB35823.1"/>
    </source>
</evidence>
<dbReference type="GO" id="GO:0016887">
    <property type="term" value="F:ATP hydrolysis activity"/>
    <property type="evidence" value="ECO:0007669"/>
    <property type="project" value="TreeGrafter"/>
</dbReference>
<dbReference type="SUPFAM" id="SSF52540">
    <property type="entry name" value="P-loop containing nucleoside triphosphate hydrolases"/>
    <property type="match status" value="2"/>
</dbReference>
<keyword evidence="2" id="KW-0067">ATP-binding</keyword>
<reference evidence="6" key="1">
    <citation type="journal article" date="2020" name="mSystems">
        <title>Genome- and Community-Level Interaction Insights into Carbon Utilization and Element Cycling Functions of Hydrothermarchaeota in Hydrothermal Sediment.</title>
        <authorList>
            <person name="Zhou Z."/>
            <person name="Liu Y."/>
            <person name="Xu W."/>
            <person name="Pan J."/>
            <person name="Luo Z.H."/>
            <person name="Li M."/>
        </authorList>
    </citation>
    <scope>NUCLEOTIDE SEQUENCE [LARGE SCALE GENOMIC DNA]</scope>
    <source>
        <strain evidence="6">SpSt-754</strain>
    </source>
</reference>
<evidence type="ECO:0000256" key="3">
    <source>
        <dbReference type="SAM" id="Coils"/>
    </source>
</evidence>
<dbReference type="InterPro" id="IPR011545">
    <property type="entry name" value="DEAD/DEAH_box_helicase_dom"/>
</dbReference>
<evidence type="ECO:0000256" key="2">
    <source>
        <dbReference type="ARBA" id="ARBA00022840"/>
    </source>
</evidence>
<evidence type="ECO:0000259" key="5">
    <source>
        <dbReference type="PROSITE" id="PS51194"/>
    </source>
</evidence>
<evidence type="ECO:0000256" key="1">
    <source>
        <dbReference type="ARBA" id="ARBA00022741"/>
    </source>
</evidence>
<dbReference type="Pfam" id="PF09369">
    <property type="entry name" value="MZB"/>
    <property type="match status" value="1"/>
</dbReference>
<keyword evidence="6" id="KW-0347">Helicase</keyword>
<dbReference type="Pfam" id="PF00270">
    <property type="entry name" value="DEAD"/>
    <property type="match status" value="1"/>
</dbReference>
<dbReference type="SMART" id="SM00490">
    <property type="entry name" value="HELICc"/>
    <property type="match status" value="1"/>
</dbReference>
<dbReference type="EMBL" id="DTGD01000106">
    <property type="protein sequence ID" value="HGB35823.1"/>
    <property type="molecule type" value="Genomic_DNA"/>
</dbReference>
<dbReference type="InterPro" id="IPR052511">
    <property type="entry name" value="ATP-dep_Helicase"/>
</dbReference>
<dbReference type="Pfam" id="PF00271">
    <property type="entry name" value="Helicase_C"/>
    <property type="match status" value="1"/>
</dbReference>
<dbReference type="GO" id="GO:0003677">
    <property type="term" value="F:DNA binding"/>
    <property type="evidence" value="ECO:0007669"/>
    <property type="project" value="TreeGrafter"/>
</dbReference>
<feature type="domain" description="Helicase ATP-binding" evidence="4">
    <location>
        <begin position="95"/>
        <end position="286"/>
    </location>
</feature>
<sequence length="1689" mass="196076">MSIFDLRQAVIDEYGKYVQSFFSIADERIRSFIEESLLQNQALWPDALIQLNPSYQMGVSIQDLVDEGRLDPLCAQIFRDKGKPIQLFRHQQEAIEKALEGKHFIITSGTGSGKTLTYFIPIFNAILRSNPEEVKTRAIIVYPMNALVNSQEEALKRLFVQYKSFTGKDCPIRFSKYTGQEKEQEKYIIQKNPPHILLTNYVMLELMLIRPEEHNLVDKTTANLQFLVIDELHTYRGRQGADVGLLIRRLRERSGNKNLQCIGTSATMIAGKSTSRKERQLAVAQFASKIFGVFFDHNNVIEESLKRVASSETIPSLDNLKKSLQSSPPQTAEEFINNPLTAWIENTFGLEEEAEGILRRKAPLSLTEGAKRLSEMTGFDLSLCQKRLKEMVLLGSQLRTEDGNSLFALKLHQFVNQGRTVYATIEPRSKRFLTLEGQYFAPQGKEEYILYPLQFCRLCGQDYYMVAMDTEYNRFLPIDLQSNQHDVTDLVKGYFMISSEEEGIDWSSDHLPSEWYNNDGKVKRDYREHVPLAIWAFPDGRIKNEPDPKFLKGWFQPTPFMLCLNCGEFYTRRDRFDFRKISGLSSEGRSTSTTILSISALLHAPKGGIKEDTRKILSFTDNRQDASLQAGHFNDFVQVSILRAAILNALKKYGQLRFDNAAQRVLESLGLSLSQIAKNKELQENTPQGQEVWNTFRDLVEYRLFEDLRRGWRIVQPNLEQCGLLCIEYTGLKELCQDEKNWMDLPPFLDLSPQKRQEVITALLDHFRKKLAISAECLKEQYQQQLRKRVLERINERWSFEEKEVLNTAKRFLLPGQSNSSIEGFSLGESSLIGRYLRRTLSIPKSYSNFIQKLIDLLSSHGLLKKGSERGVPFVQLDGTCLLWEPCLTGLPPFDPIYTRRVASEGYLEIERKANEYFRDFYKRWAEALRDIEGREHTAQITYENRQEREERFRNGDLACLFCSPTMELGIDIADLQLVHLRNVPPTPANYAQRSGRAGRRGDPALIITYCGAGSGHDQYFFRHRQEMVSGVVRPPRIDLGSEDLVRAHIHALWLSKVRLSFGDSITDILDINFSNYPLKENIRAQIRLTEERIKECREEAERILDTCRSDLDGAGWYSRDWLESVLKRVPDEFDNSFERWRELYKSADRQWQEANEILRHPVRDKNQRSIAENRRREAERQKALLCNFGIIREESDFYPYRYLASEGFLPGYNFPSLPIRAYIPRGDGEFISRPRFLALTEFGPRNIIYHEGAKYEVRKLFIPPGGLSSKRMQGKICKVCGYFQKKANADLCENCNTRLDATTSEVLSLLELFNVQTWRRERITSDEEERRRLGYEVTTQFRFAPLPGGKKRVFEATIHDEKNSPIIHIIYAPTAELYRINHGWLNKKEKGFLIDMENGDWLKGADVEEEEYGQVPSSGHSEIVRLYVRDYHNLLLLYPLEAQLRRDENLQATLQYCLQRGIEQVFQIEETELTSERIGSGSNRAILFWEATEGGVGVLRRLIEEQDALSKVALAALERCHFNPETIEDLKSDCSRACYECLLSYTNQRDYPRLNRHAIKEILVRLSRAIVLAYKDGKSYEDHYHLLRSLTDSRSDLERKFIDYLYQSKRRLPDEGQKYLKDYYSNPDFFYEPNVCIFCDGSVHDEPLQREKDRITRQELKDLGYRVIVIRYDQDLEEQIRRYPDVFG</sequence>
<dbReference type="CDD" id="cd17923">
    <property type="entry name" value="DEXHc_Hrq1-like"/>
    <property type="match status" value="1"/>
</dbReference>
<keyword evidence="1" id="KW-0547">Nucleotide-binding</keyword>
<evidence type="ECO:0000259" key="4">
    <source>
        <dbReference type="PROSITE" id="PS51192"/>
    </source>
</evidence>
<accession>A0A7V3KNH1</accession>
<proteinExistence type="predicted"/>
<name>A0A7V3KNH1_UNCW3</name>
<dbReference type="InterPro" id="IPR014001">
    <property type="entry name" value="Helicase_ATP-bd"/>
</dbReference>
<keyword evidence="6" id="KW-0378">Hydrolase</keyword>
<dbReference type="PANTHER" id="PTHR47962">
    <property type="entry name" value="ATP-DEPENDENT HELICASE LHR-RELATED-RELATED"/>
    <property type="match status" value="1"/>
</dbReference>
<dbReference type="GO" id="GO:0004386">
    <property type="term" value="F:helicase activity"/>
    <property type="evidence" value="ECO:0007669"/>
    <property type="project" value="UniProtKB-KW"/>
</dbReference>
<organism evidence="6">
    <name type="scientific">candidate division WOR-3 bacterium</name>
    <dbReference type="NCBI Taxonomy" id="2052148"/>
    <lineage>
        <taxon>Bacteria</taxon>
        <taxon>Bacteria division WOR-3</taxon>
    </lineage>
</organism>
<dbReference type="PROSITE" id="PS51192">
    <property type="entry name" value="HELICASE_ATP_BIND_1"/>
    <property type="match status" value="1"/>
</dbReference>
<keyword evidence="3" id="KW-0175">Coiled coil</keyword>
<dbReference type="InterPro" id="IPR027417">
    <property type="entry name" value="P-loop_NTPase"/>
</dbReference>
<gene>
    <name evidence="6" type="ORF">ENV38_02805</name>
</gene>